<keyword evidence="4" id="KW-1185">Reference proteome</keyword>
<evidence type="ECO:0000256" key="1">
    <source>
        <dbReference type="SAM" id="MobiDB-lite"/>
    </source>
</evidence>
<dbReference type="AlphaFoldDB" id="A0A853EU56"/>
<reference evidence="3 4" key="1">
    <citation type="submission" date="2020-07" db="EMBL/GenBank/DDBJ databases">
        <title>MOT database genomes.</title>
        <authorList>
            <person name="Joseph S."/>
            <person name="Aduse-Opoku J."/>
            <person name="Hashim A."/>
            <person name="Wade W."/>
            <person name="Curtis M."/>
        </authorList>
    </citation>
    <scope>NUCLEOTIDE SEQUENCE [LARGE SCALE GENOMIC DNA]</scope>
    <source>
        <strain evidence="3 4">DSM 100099</strain>
    </source>
</reference>
<accession>A0A853EU56</accession>
<sequence length="368" mass="38399">MPLFDLEGGARAEPVTTMRPDDASFGQVLSVVLEHLPTLLGERLFMTLEREAAPAALGDGAATVLAIDAAGDPVVVQAVPLLAAQHLVVALRGAGRASGITRRAFAASYAQGPDRFHRDLAAFFDRDGAPRATGSGRTARLVLVCSEIDDDAVEAVSFLSVDAARVQVLTVGVVEGANGRRLLDVSSLRPGELGARQTVSLDLSTPGADLDVRPQAPAETTSAPGQSPAEAQPLHAFGRSGPQPAGPGPAPRRERSYPVYDSPPQDGEPVETSAAPPVDARLALVARTLQEPLDLVWVRHRRGERLEVVLGLDGLLHAPDGASFGDPDAAVQALSGSSSSNGWRVWRAGEAGPSLDELVSEAQESDQP</sequence>
<protein>
    <recommendedName>
        <fullName evidence="2">RAMA domain-containing protein</fullName>
    </recommendedName>
</protein>
<dbReference type="Proteomes" id="UP000561011">
    <property type="component" value="Unassembled WGS sequence"/>
</dbReference>
<evidence type="ECO:0000313" key="3">
    <source>
        <dbReference type="EMBL" id="NYS94135.1"/>
    </source>
</evidence>
<name>A0A853EU56_9MICO</name>
<dbReference type="Pfam" id="PF18755">
    <property type="entry name" value="RAMA"/>
    <property type="match status" value="1"/>
</dbReference>
<evidence type="ECO:0000259" key="2">
    <source>
        <dbReference type="Pfam" id="PF18755"/>
    </source>
</evidence>
<organism evidence="3 4">
    <name type="scientific">Sanguibacter inulinus</name>
    <dbReference type="NCBI Taxonomy" id="60922"/>
    <lineage>
        <taxon>Bacteria</taxon>
        <taxon>Bacillati</taxon>
        <taxon>Actinomycetota</taxon>
        <taxon>Actinomycetes</taxon>
        <taxon>Micrococcales</taxon>
        <taxon>Sanguibacteraceae</taxon>
        <taxon>Sanguibacter</taxon>
    </lineage>
</organism>
<comment type="caution">
    <text evidence="3">The sequence shown here is derived from an EMBL/GenBank/DDBJ whole genome shotgun (WGS) entry which is preliminary data.</text>
</comment>
<gene>
    <name evidence="3" type="ORF">HZZ10_11475</name>
</gene>
<feature type="domain" description="RAMA" evidence="2">
    <location>
        <begin position="284"/>
        <end position="361"/>
    </location>
</feature>
<dbReference type="EMBL" id="JACBYE010000026">
    <property type="protein sequence ID" value="NYS94135.1"/>
    <property type="molecule type" value="Genomic_DNA"/>
</dbReference>
<feature type="region of interest" description="Disordered" evidence="1">
    <location>
        <begin position="199"/>
        <end position="275"/>
    </location>
</feature>
<dbReference type="RefSeq" id="WP_179913601.1">
    <property type="nucleotide sequence ID" value="NZ_JACBYE010000026.1"/>
</dbReference>
<proteinExistence type="predicted"/>
<dbReference type="InterPro" id="IPR040843">
    <property type="entry name" value="RAMA"/>
</dbReference>
<evidence type="ECO:0000313" key="4">
    <source>
        <dbReference type="Proteomes" id="UP000561011"/>
    </source>
</evidence>